<sequence>MLSLLLCICSNDIYLIQISLSESIPFLPLSILLHLLLCISFLCSLFHNCHTHNSLHLSIFLQLLHQRMLCNIHSLIRFSHFCFVFLHVYIQALASPSSHPAMPHDPHLLLCIAPLLSSFLLLPFLLLLLLPVLLH</sequence>
<evidence type="ECO:0000256" key="1">
    <source>
        <dbReference type="SAM" id="Phobius"/>
    </source>
</evidence>
<feature type="transmembrane region" description="Helical" evidence="1">
    <location>
        <begin position="70"/>
        <end position="92"/>
    </location>
</feature>
<dbReference type="AlphaFoldDB" id="I7LKU1"/>
<keyword evidence="1" id="KW-0812">Transmembrane</keyword>
<protein>
    <submittedName>
        <fullName evidence="2">Uncharacterized protein</fullName>
    </submittedName>
</protein>
<dbReference type="EMBL" id="CAKP01000142">
    <property type="protein sequence ID" value="CCJ34715.1"/>
    <property type="molecule type" value="Genomic_DNA"/>
</dbReference>
<evidence type="ECO:0000313" key="2">
    <source>
        <dbReference type="EMBL" id="CCJ34715.1"/>
    </source>
</evidence>
<keyword evidence="3" id="KW-1185">Reference proteome</keyword>
<dbReference type="Proteomes" id="UP000007652">
    <property type="component" value="Unassembled WGS sequence"/>
</dbReference>
<reference evidence="2 3" key="1">
    <citation type="journal article" date="2011" name="J. Bacteriol.">
        <title>Draft genome sequence of Caloramator australicus strain RC3T, a thermoanaerobe from the Great Artesian Basin of Australia.</title>
        <authorList>
            <person name="Ogg C.D."/>
            <person name="Patel B.K.C."/>
        </authorList>
    </citation>
    <scope>NUCLEOTIDE SEQUENCE [LARGE SCALE GENOMIC DNA]</scope>
    <source>
        <strain evidence="2 3">RC3</strain>
    </source>
</reference>
<name>I7LKU1_9CLOT</name>
<proteinExistence type="predicted"/>
<keyword evidence="1" id="KW-1133">Transmembrane helix</keyword>
<evidence type="ECO:0000313" key="3">
    <source>
        <dbReference type="Proteomes" id="UP000007652"/>
    </source>
</evidence>
<feature type="transmembrane region" description="Helical" evidence="1">
    <location>
        <begin position="31"/>
        <end position="49"/>
    </location>
</feature>
<gene>
    <name evidence="2" type="ORF">CAAU_2632</name>
</gene>
<comment type="caution">
    <text evidence="2">The sequence shown here is derived from an EMBL/GenBank/DDBJ whole genome shotgun (WGS) entry which is preliminary data.</text>
</comment>
<organism evidence="2 3">
    <name type="scientific">Caloramator australicus RC3</name>
    <dbReference type="NCBI Taxonomy" id="857293"/>
    <lineage>
        <taxon>Bacteria</taxon>
        <taxon>Bacillati</taxon>
        <taxon>Bacillota</taxon>
        <taxon>Clostridia</taxon>
        <taxon>Eubacteriales</taxon>
        <taxon>Clostridiaceae</taxon>
        <taxon>Caloramator</taxon>
    </lineage>
</organism>
<feature type="transmembrane region" description="Helical" evidence="1">
    <location>
        <begin position="112"/>
        <end position="134"/>
    </location>
</feature>
<accession>I7LKU1</accession>
<keyword evidence="1" id="KW-0472">Membrane</keyword>